<feature type="compositionally biased region" description="Basic and acidic residues" evidence="4">
    <location>
        <begin position="391"/>
        <end position="404"/>
    </location>
</feature>
<feature type="transmembrane region" description="Helical" evidence="5">
    <location>
        <begin position="252"/>
        <end position="273"/>
    </location>
</feature>
<feature type="transmembrane region" description="Helical" evidence="5">
    <location>
        <begin position="116"/>
        <end position="134"/>
    </location>
</feature>
<dbReference type="Pfam" id="PF07690">
    <property type="entry name" value="MFS_1"/>
    <property type="match status" value="1"/>
</dbReference>
<sequence length="484" mass="51721">MKQAPEPAVCQPTGTSSLTDLLPLADCGERAAPLAAAVESREPAFGSLRSTAVLLLGYAILITGNGLLGTLISLRLSQQQAPSIVMGVVQSAYYVGFLFGALYGGALIARVGHHRAFVTLAASSACCALGYAVWSAASMWVALRFVTGFCLVGIFTIVESWLHQVATNAQRGRVFSAYLITNYLGVGTGQFLIGLADPGGFELFSAVAALFAASLIPVALAGTAPAPGHALEAAAASCGSRLARGLSGLQTIYRWAPLGVLACLSAGVLNSAFYTMQPVFMRRLGYPVPEVSHFMGFALLAALVPQWPVARLADRFDRRKVLLCLAVIAGLLSVLLFLLRDGALVRAFGYLYVAVAFSMYGVVTSYVNDCIPADQRIAGERRPSADLLRRRERRPDSRFRDDGARGSGGALSVHRARHRRACHVHAAQRLAPAGKVTQSRAWSWATSPTMRLVARRFARRQRLFSLLPDSVTAPTCRLKDGDNP</sequence>
<dbReference type="PANTHER" id="PTHR23521:SF3">
    <property type="entry name" value="MFS TRANSPORTER"/>
    <property type="match status" value="1"/>
</dbReference>
<evidence type="ECO:0000313" key="7">
    <source>
        <dbReference type="Proteomes" id="UP001245184"/>
    </source>
</evidence>
<dbReference type="CDD" id="cd17477">
    <property type="entry name" value="MFS_YcaD_like"/>
    <property type="match status" value="1"/>
</dbReference>
<name>A0ABD5CR01_9BURK</name>
<accession>A0ABD5CR01</accession>
<dbReference type="EMBL" id="JAVIZN010000002">
    <property type="protein sequence ID" value="MDR6207463.1"/>
    <property type="molecule type" value="Genomic_DNA"/>
</dbReference>
<evidence type="ECO:0000313" key="6">
    <source>
        <dbReference type="EMBL" id="MDR6207463.1"/>
    </source>
</evidence>
<feature type="transmembrane region" description="Helical" evidence="5">
    <location>
        <begin position="92"/>
        <end position="109"/>
    </location>
</feature>
<dbReference type="InterPro" id="IPR047200">
    <property type="entry name" value="MFS_YcaD-like"/>
</dbReference>
<keyword evidence="1 5" id="KW-0812">Transmembrane</keyword>
<feature type="transmembrane region" description="Helical" evidence="5">
    <location>
        <begin position="140"/>
        <end position="162"/>
    </location>
</feature>
<reference evidence="6 7" key="1">
    <citation type="submission" date="2023-08" db="EMBL/GenBank/DDBJ databases">
        <title>Genome sequencing of plant associated microbes to promote plant fitness in Sorghum bicolor and Oryza sativa.</title>
        <authorList>
            <person name="Coleman-Derr D."/>
        </authorList>
    </citation>
    <scope>NUCLEOTIDE SEQUENCE [LARGE SCALE GENOMIC DNA]</scope>
    <source>
        <strain evidence="6 7">SLBN-33</strain>
    </source>
</reference>
<protein>
    <submittedName>
        <fullName evidence="6">MFS family permease</fullName>
    </submittedName>
</protein>
<dbReference type="InterPro" id="IPR036259">
    <property type="entry name" value="MFS_trans_sf"/>
</dbReference>
<feature type="transmembrane region" description="Helical" evidence="5">
    <location>
        <begin position="345"/>
        <end position="367"/>
    </location>
</feature>
<dbReference type="SUPFAM" id="SSF103473">
    <property type="entry name" value="MFS general substrate transporter"/>
    <property type="match status" value="1"/>
</dbReference>
<feature type="transmembrane region" description="Helical" evidence="5">
    <location>
        <begin position="321"/>
        <end position="339"/>
    </location>
</feature>
<organism evidence="6 7">
    <name type="scientific">Paraburkholderia graminis</name>
    <dbReference type="NCBI Taxonomy" id="60548"/>
    <lineage>
        <taxon>Bacteria</taxon>
        <taxon>Pseudomonadati</taxon>
        <taxon>Pseudomonadota</taxon>
        <taxon>Betaproteobacteria</taxon>
        <taxon>Burkholderiales</taxon>
        <taxon>Burkholderiaceae</taxon>
        <taxon>Paraburkholderia</taxon>
    </lineage>
</organism>
<dbReference type="Proteomes" id="UP001245184">
    <property type="component" value="Unassembled WGS sequence"/>
</dbReference>
<evidence type="ECO:0000256" key="2">
    <source>
        <dbReference type="ARBA" id="ARBA00022989"/>
    </source>
</evidence>
<dbReference type="PANTHER" id="PTHR23521">
    <property type="entry name" value="TRANSPORTER MFS SUPERFAMILY"/>
    <property type="match status" value="1"/>
</dbReference>
<keyword evidence="2 5" id="KW-1133">Transmembrane helix</keyword>
<comment type="caution">
    <text evidence="6">The sequence shown here is derived from an EMBL/GenBank/DDBJ whole genome shotgun (WGS) entry which is preliminary data.</text>
</comment>
<dbReference type="InterPro" id="IPR011701">
    <property type="entry name" value="MFS"/>
</dbReference>
<evidence type="ECO:0000256" key="5">
    <source>
        <dbReference type="SAM" id="Phobius"/>
    </source>
</evidence>
<feature type="region of interest" description="Disordered" evidence="4">
    <location>
        <begin position="391"/>
        <end position="414"/>
    </location>
</feature>
<gene>
    <name evidence="6" type="ORF">QF025_006183</name>
</gene>
<feature type="transmembrane region" description="Helical" evidence="5">
    <location>
        <begin position="51"/>
        <end position="72"/>
    </location>
</feature>
<dbReference type="AlphaFoldDB" id="A0ABD5CR01"/>
<feature type="transmembrane region" description="Helical" evidence="5">
    <location>
        <begin position="174"/>
        <end position="195"/>
    </location>
</feature>
<proteinExistence type="predicted"/>
<keyword evidence="3 5" id="KW-0472">Membrane</keyword>
<evidence type="ECO:0000256" key="4">
    <source>
        <dbReference type="SAM" id="MobiDB-lite"/>
    </source>
</evidence>
<dbReference type="Gene3D" id="1.20.1250.20">
    <property type="entry name" value="MFS general substrate transporter like domains"/>
    <property type="match status" value="2"/>
</dbReference>
<evidence type="ECO:0000256" key="1">
    <source>
        <dbReference type="ARBA" id="ARBA00022692"/>
    </source>
</evidence>
<evidence type="ECO:0000256" key="3">
    <source>
        <dbReference type="ARBA" id="ARBA00023136"/>
    </source>
</evidence>